<dbReference type="AlphaFoldDB" id="A0A3A2ZWZ0"/>
<comment type="caution">
    <text evidence="8">The sequence shown here is derived from an EMBL/GenBank/DDBJ whole genome shotgun (WGS) entry which is preliminary data.</text>
</comment>
<organism evidence="8 9">
    <name type="scientific">Aspergillus sclerotialis</name>
    <dbReference type="NCBI Taxonomy" id="2070753"/>
    <lineage>
        <taxon>Eukaryota</taxon>
        <taxon>Fungi</taxon>
        <taxon>Dikarya</taxon>
        <taxon>Ascomycota</taxon>
        <taxon>Pezizomycotina</taxon>
        <taxon>Eurotiomycetes</taxon>
        <taxon>Eurotiomycetidae</taxon>
        <taxon>Eurotiales</taxon>
        <taxon>Aspergillaceae</taxon>
        <taxon>Aspergillus</taxon>
        <taxon>Aspergillus subgen. Polypaecilum</taxon>
    </lineage>
</organism>
<dbReference type="OrthoDB" id="47494at2759"/>
<evidence type="ECO:0000313" key="9">
    <source>
        <dbReference type="Proteomes" id="UP000266188"/>
    </source>
</evidence>
<evidence type="ECO:0000256" key="7">
    <source>
        <dbReference type="SAM" id="SignalP"/>
    </source>
</evidence>
<dbReference type="EMBL" id="MVGC01000001">
    <property type="protein sequence ID" value="RJE27662.1"/>
    <property type="molecule type" value="Genomic_DNA"/>
</dbReference>
<evidence type="ECO:0000313" key="8">
    <source>
        <dbReference type="EMBL" id="RJE27662.1"/>
    </source>
</evidence>
<evidence type="ECO:0000256" key="2">
    <source>
        <dbReference type="ARBA" id="ARBA00022630"/>
    </source>
</evidence>
<proteinExistence type="predicted"/>
<feature type="chain" id="PRO_5017383406" evidence="7">
    <location>
        <begin position="22"/>
        <end position="419"/>
    </location>
</feature>
<comment type="cofactor">
    <cofactor evidence="1">
        <name>FAD</name>
        <dbReference type="ChEBI" id="CHEBI:57692"/>
    </cofactor>
</comment>
<dbReference type="Pfam" id="PF13450">
    <property type="entry name" value="NAD_binding_8"/>
    <property type="match status" value="1"/>
</dbReference>
<sequence>MTSNSAPIIIIGAGLVGLSLAQALKKEGFNFKIYDRDQSLDERPAGWGITLHWALPALQSCLPPEVFDRLLSIQVDPVNGGKKRISTENDWYRFLDLETGGDKHLFPSATHYRLNRKQFRKLLSTGLDISWGKRFTRFKTTDDGVVVRFDDGSTVEGSMLLAVDGSGSRTKRLLLGEAEAKLNPLPVAFIGITLRLTPEKMKPFRDIHPLIWQGTHPSTGYYIFFSTLSTPESNGSAGTGNEYYEGQFNMSWLVEKNGQLPKSRAEQLAKVKGAALSGTGFFPSLRQAVLDIPEDSPMLQIRLEDWPTRDWPSGRKATLVGDAAHTMTMYRGEAANHGICDAVKLRDQLVLWRDDKQSLEQAFEDYQAEVKRRTHDAVIMSRHACLECHELDTLRADSPIFQVTGFNALANPEMARAYL</sequence>
<keyword evidence="4" id="KW-0560">Oxidoreductase</keyword>
<gene>
    <name evidence="8" type="ORF">PHISCL_00087</name>
</gene>
<reference evidence="9" key="1">
    <citation type="submission" date="2017-02" db="EMBL/GenBank/DDBJ databases">
        <authorList>
            <person name="Tafer H."/>
            <person name="Lopandic K."/>
        </authorList>
    </citation>
    <scope>NUCLEOTIDE SEQUENCE [LARGE SCALE GENOMIC DNA]</scope>
    <source>
        <strain evidence="9">CBS 366.77</strain>
    </source>
</reference>
<dbReference type="GO" id="GO:0004497">
    <property type="term" value="F:monooxygenase activity"/>
    <property type="evidence" value="ECO:0007669"/>
    <property type="project" value="UniProtKB-KW"/>
</dbReference>
<keyword evidence="9" id="KW-1185">Reference proteome</keyword>
<evidence type="ECO:0000256" key="6">
    <source>
        <dbReference type="SAM" id="Coils"/>
    </source>
</evidence>
<name>A0A3A2ZWZ0_9EURO</name>
<keyword evidence="3" id="KW-0274">FAD</keyword>
<evidence type="ECO:0000256" key="1">
    <source>
        <dbReference type="ARBA" id="ARBA00001974"/>
    </source>
</evidence>
<dbReference type="PRINTS" id="PR00420">
    <property type="entry name" value="RNGMNOXGNASE"/>
</dbReference>
<evidence type="ECO:0000256" key="3">
    <source>
        <dbReference type="ARBA" id="ARBA00022827"/>
    </source>
</evidence>
<feature type="coiled-coil region" evidence="6">
    <location>
        <begin position="342"/>
        <end position="369"/>
    </location>
</feature>
<keyword evidence="5" id="KW-0503">Monooxygenase</keyword>
<dbReference type="Gene3D" id="3.50.50.60">
    <property type="entry name" value="FAD/NAD(P)-binding domain"/>
    <property type="match status" value="1"/>
</dbReference>
<keyword evidence="7" id="KW-0732">Signal</keyword>
<dbReference type="SUPFAM" id="SSF51905">
    <property type="entry name" value="FAD/NAD(P)-binding domain"/>
    <property type="match status" value="1"/>
</dbReference>
<dbReference type="Proteomes" id="UP000266188">
    <property type="component" value="Unassembled WGS sequence"/>
</dbReference>
<evidence type="ECO:0000256" key="4">
    <source>
        <dbReference type="ARBA" id="ARBA00023002"/>
    </source>
</evidence>
<protein>
    <submittedName>
        <fullName evidence="8">FAD binding domain protein</fullName>
    </submittedName>
</protein>
<dbReference type="InterPro" id="IPR036188">
    <property type="entry name" value="FAD/NAD-bd_sf"/>
</dbReference>
<dbReference type="PANTHER" id="PTHR47178">
    <property type="entry name" value="MONOOXYGENASE, FAD-BINDING"/>
    <property type="match status" value="1"/>
</dbReference>
<feature type="signal peptide" evidence="7">
    <location>
        <begin position="1"/>
        <end position="21"/>
    </location>
</feature>
<dbReference type="STRING" id="2070753.A0A3A2ZWZ0"/>
<keyword evidence="2" id="KW-0285">Flavoprotein</keyword>
<keyword evidence="6" id="KW-0175">Coiled coil</keyword>
<evidence type="ECO:0000256" key="5">
    <source>
        <dbReference type="ARBA" id="ARBA00023033"/>
    </source>
</evidence>
<accession>A0A3A2ZWZ0</accession>
<dbReference type="PANTHER" id="PTHR47178:SF1">
    <property type="entry name" value="FAD-BINDING DOMAIN-CONTAINING PROTEIN-RELATED"/>
    <property type="match status" value="1"/>
</dbReference>